<evidence type="ECO:0000313" key="12">
    <source>
        <dbReference type="EMBL" id="TPR05628.1"/>
    </source>
</evidence>
<dbReference type="VEuPathDB" id="FungiDB:M747DRAFT_328487"/>
<keyword evidence="6" id="KW-0862">Zinc</keyword>
<dbReference type="InterPro" id="IPR000967">
    <property type="entry name" value="Znf_NFX1"/>
</dbReference>
<name>A0A505I0V9_ASPNG</name>
<feature type="compositionally biased region" description="Basic residues" evidence="10">
    <location>
        <begin position="28"/>
        <end position="39"/>
    </location>
</feature>
<feature type="region of interest" description="Disordered" evidence="10">
    <location>
        <begin position="1"/>
        <end position="176"/>
    </location>
</feature>
<evidence type="ECO:0000256" key="6">
    <source>
        <dbReference type="ARBA" id="ARBA00022833"/>
    </source>
</evidence>
<feature type="compositionally biased region" description="Low complexity" evidence="10">
    <location>
        <begin position="46"/>
        <end position="61"/>
    </location>
</feature>
<feature type="domain" description="R3H" evidence="11">
    <location>
        <begin position="754"/>
        <end position="817"/>
    </location>
</feature>
<dbReference type="GO" id="GO:0000981">
    <property type="term" value="F:DNA-binding transcription factor activity, RNA polymerase II-specific"/>
    <property type="evidence" value="ECO:0007669"/>
    <property type="project" value="TreeGrafter"/>
</dbReference>
<evidence type="ECO:0000256" key="1">
    <source>
        <dbReference type="ARBA" id="ARBA00004123"/>
    </source>
</evidence>
<dbReference type="InterPro" id="IPR036867">
    <property type="entry name" value="R3H_dom_sf"/>
</dbReference>
<keyword evidence="7" id="KW-0805">Transcription regulation</keyword>
<feature type="region of interest" description="Disordered" evidence="10">
    <location>
        <begin position="822"/>
        <end position="881"/>
    </location>
</feature>
<sequence>MSATSTAPAPAPVAVGASNPDSSTPRPRPPRRGRGRGGRGRQTVNQAQAQTQTETQAQAAPDAPPRTQPQPPTDTTPNGDAPRPPRGPRGGNKRGGRGAGASRRPRGGDQATLPAGRIFGGKLTTPEQEQDGQAIPGGDGVDEAGLRADAPVGSNIQKQPRSQPPPPPAKVTTKSTAPDIATRIHEDIAHNLYECPICTSELGKRSRVWSCGLCWTVFHLSCVKKWSRNEGAAAAQRQDGENGESSAPRAWRCPGCNLPQEVFPSTYTCWCEKETEMLCSSKDEELDSELMREDDIEEWTGCFSCGDECSRPFDCGVHFCQKSCHAQDAHPAHCPRSPDVVFDCPCGKTPLDQIAGYSPRTSCEDPIPNCTKACGKPLACGHPCTKVCHTGACGPCFQKVPIECRCGRNTFTTVCPQGEMEPPQCFRICKAGLHCGRHACTERCCPGEQKAIERQAIRRKLKSHLRPSDEDFEAEHICTRVCGRMLKCGRHTCPEICHKGPCNTCREAIFEEIPCNCGRSILHPPLPCGTKPPACSFPCERPKPCGHPQTSHNCHTDDESCPKCPYLTEKTCLCGKRVLKNQPCWLADARCGQVCGQLLKCGSHTCQKHCHRPGDCEDATKPCQQACGKTKTMCGHPCTDPCHAPYPCPEKTPCKSMITVTCDCGRLRQERRCNAAKAVVSKGQLQQAQRGPAVTPLSCDDECARLERNRSLASALGVDINPTTTLSQSLTSTNLPYSAETLDIYIQLSSSYPLSTLQTIESTLHTLATTPTERSTRFQPAKSSLRAFTHSLAADWGFASESFDPEPHRHVFRLKEQEAQRLAAAEAKAQREAARAHSNGSSEGGWAQVAASKRSNPALGAGRSSAPSPASTSGTVTPAAAAPWSSSTMYAALDRDVGDTALQLQQPKKEKLVLRSGVKGSRSQGSSVEREKEGSVGGDGDA</sequence>
<dbReference type="GO" id="GO:0008270">
    <property type="term" value="F:zinc ion binding"/>
    <property type="evidence" value="ECO:0007669"/>
    <property type="project" value="UniProtKB-KW"/>
</dbReference>
<dbReference type="PROSITE" id="PS51061">
    <property type="entry name" value="R3H"/>
    <property type="match status" value="1"/>
</dbReference>
<dbReference type="Proteomes" id="UP000197666">
    <property type="component" value="Unassembled WGS sequence"/>
</dbReference>
<accession>A0A505I0V9</accession>
<dbReference type="CDD" id="cd06006">
    <property type="entry name" value="R3H_unknown_2"/>
    <property type="match status" value="1"/>
</dbReference>
<organism evidence="12 13">
    <name type="scientific">Aspergillus niger</name>
    <dbReference type="NCBI Taxonomy" id="5061"/>
    <lineage>
        <taxon>Eukaryota</taxon>
        <taxon>Fungi</taxon>
        <taxon>Dikarya</taxon>
        <taxon>Ascomycota</taxon>
        <taxon>Pezizomycotina</taxon>
        <taxon>Eurotiomycetes</taxon>
        <taxon>Eurotiomycetidae</taxon>
        <taxon>Eurotiales</taxon>
        <taxon>Aspergillaceae</taxon>
        <taxon>Aspergillus</taxon>
        <taxon>Aspergillus subgen. Circumdati</taxon>
    </lineage>
</organism>
<keyword evidence="5" id="KW-0863">Zinc-finger</keyword>
<dbReference type="EMBL" id="NKJJ02000011">
    <property type="protein sequence ID" value="TPR05628.1"/>
    <property type="molecule type" value="Genomic_DNA"/>
</dbReference>
<feature type="compositionally biased region" description="Low complexity" evidence="10">
    <location>
        <begin position="1"/>
        <end position="18"/>
    </location>
</feature>
<dbReference type="InterPro" id="IPR034078">
    <property type="entry name" value="NFX1_fam"/>
</dbReference>
<feature type="compositionally biased region" description="Low complexity" evidence="10">
    <location>
        <begin position="857"/>
        <end position="881"/>
    </location>
</feature>
<dbReference type="GO" id="GO:0000977">
    <property type="term" value="F:RNA polymerase II transcription regulatory region sequence-specific DNA binding"/>
    <property type="evidence" value="ECO:0007669"/>
    <property type="project" value="TreeGrafter"/>
</dbReference>
<comment type="similarity">
    <text evidence="2">Belongs to the NFX1 family.</text>
</comment>
<dbReference type="VEuPathDB" id="FungiDB:ATCC64974_24550"/>
<dbReference type="VEuPathDB" id="FungiDB:An13g01240"/>
<dbReference type="PANTHER" id="PTHR12360:SF12">
    <property type="entry name" value="TRANSCRIPTIONAL REPRESSOR NF-X1"/>
    <property type="match status" value="1"/>
</dbReference>
<protein>
    <submittedName>
        <fullName evidence="12">Major Facilitator Superfamily protein</fullName>
    </submittedName>
</protein>
<dbReference type="CDD" id="cd06008">
    <property type="entry name" value="NF-X1-zinc-finger"/>
    <property type="match status" value="5"/>
</dbReference>
<keyword evidence="9" id="KW-0539">Nucleus</keyword>
<evidence type="ECO:0000256" key="7">
    <source>
        <dbReference type="ARBA" id="ARBA00023015"/>
    </source>
</evidence>
<feature type="region of interest" description="Disordered" evidence="10">
    <location>
        <begin position="901"/>
        <end position="942"/>
    </location>
</feature>
<dbReference type="InterPro" id="IPR034077">
    <property type="entry name" value="R3H_FAP1"/>
</dbReference>
<gene>
    <name evidence="12" type="ORF">CAN33_0010410</name>
</gene>
<comment type="subcellular location">
    <subcellularLocation>
        <location evidence="1">Nucleus</location>
    </subcellularLocation>
</comment>
<evidence type="ECO:0000256" key="5">
    <source>
        <dbReference type="ARBA" id="ARBA00022771"/>
    </source>
</evidence>
<dbReference type="Pfam" id="PF01422">
    <property type="entry name" value="zf-NF-X1"/>
    <property type="match status" value="5"/>
</dbReference>
<dbReference type="Pfam" id="PF01424">
    <property type="entry name" value="R3H"/>
    <property type="match status" value="1"/>
</dbReference>
<dbReference type="SUPFAM" id="SSF57850">
    <property type="entry name" value="RING/U-box"/>
    <property type="match status" value="1"/>
</dbReference>
<dbReference type="SMART" id="SM00438">
    <property type="entry name" value="ZnF_NFX"/>
    <property type="match status" value="7"/>
</dbReference>
<dbReference type="AlphaFoldDB" id="A0A505I0V9"/>
<evidence type="ECO:0000313" key="13">
    <source>
        <dbReference type="Proteomes" id="UP000197666"/>
    </source>
</evidence>
<dbReference type="VEuPathDB" id="FungiDB:ASPNIDRAFT2_1116331"/>
<dbReference type="InterPro" id="IPR001374">
    <property type="entry name" value="R3H_dom"/>
</dbReference>
<dbReference type="Gene3D" id="3.30.1370.50">
    <property type="entry name" value="R3H-like domain"/>
    <property type="match status" value="1"/>
</dbReference>
<keyword evidence="4" id="KW-0677">Repeat</keyword>
<evidence type="ECO:0000256" key="9">
    <source>
        <dbReference type="ARBA" id="ARBA00023242"/>
    </source>
</evidence>
<comment type="caution">
    <text evidence="12">The sequence shown here is derived from an EMBL/GenBank/DDBJ whole genome shotgun (WGS) entry which is preliminary data.</text>
</comment>
<feature type="compositionally biased region" description="Pro residues" evidence="10">
    <location>
        <begin position="62"/>
        <end position="74"/>
    </location>
</feature>
<evidence type="ECO:0000256" key="3">
    <source>
        <dbReference type="ARBA" id="ARBA00022723"/>
    </source>
</evidence>
<evidence type="ECO:0000256" key="8">
    <source>
        <dbReference type="ARBA" id="ARBA00023163"/>
    </source>
</evidence>
<dbReference type="PANTHER" id="PTHR12360">
    <property type="entry name" value="NUCLEAR TRANSCRIPTION FACTOR, X-BOX BINDING 1 NFX1"/>
    <property type="match status" value="1"/>
</dbReference>
<proteinExistence type="inferred from homology"/>
<evidence type="ECO:0000256" key="2">
    <source>
        <dbReference type="ARBA" id="ARBA00007269"/>
    </source>
</evidence>
<reference evidence="13" key="1">
    <citation type="submission" date="2018-10" db="EMBL/GenBank/DDBJ databases">
        <title>FDA dAtabase for Regulatory Grade micrObial Sequences (FDA-ARGOS): Supporting development and validation of Infectious Disease Dx tests.</title>
        <authorList>
            <person name="Kerrigan L."/>
            <person name="Tallon L."/>
            <person name="Sadzewicz L."/>
            <person name="Sengamalay N."/>
            <person name="Ott S."/>
            <person name="Godinez A."/>
            <person name="Nagaraj S."/>
            <person name="Vavikolanu K."/>
            <person name="Nadendla S."/>
            <person name="George J."/>
            <person name="Sichtig H."/>
        </authorList>
    </citation>
    <scope>NUCLEOTIDE SEQUENCE [LARGE SCALE GENOMIC DNA]</scope>
    <source>
        <strain evidence="13">FDAARGOS_311</strain>
    </source>
</reference>
<dbReference type="GO" id="GO:0005634">
    <property type="term" value="C:nucleus"/>
    <property type="evidence" value="ECO:0007669"/>
    <property type="project" value="UniProtKB-SubCell"/>
</dbReference>
<keyword evidence="8" id="KW-0804">Transcription</keyword>
<keyword evidence="3" id="KW-0479">Metal-binding</keyword>
<evidence type="ECO:0000259" key="11">
    <source>
        <dbReference type="PROSITE" id="PS51061"/>
    </source>
</evidence>
<dbReference type="GO" id="GO:0000122">
    <property type="term" value="P:negative regulation of transcription by RNA polymerase II"/>
    <property type="evidence" value="ECO:0007669"/>
    <property type="project" value="TreeGrafter"/>
</dbReference>
<evidence type="ECO:0000256" key="4">
    <source>
        <dbReference type="ARBA" id="ARBA00022737"/>
    </source>
</evidence>
<evidence type="ECO:0000256" key="10">
    <source>
        <dbReference type="SAM" id="MobiDB-lite"/>
    </source>
</evidence>
<dbReference type="SUPFAM" id="SSF82708">
    <property type="entry name" value="R3H domain"/>
    <property type="match status" value="1"/>
</dbReference>